<keyword evidence="2" id="KW-1185">Reference proteome</keyword>
<dbReference type="Proteomes" id="UP000558488">
    <property type="component" value="Unassembled WGS sequence"/>
</dbReference>
<dbReference type="AlphaFoldDB" id="A0A7J7S5T2"/>
<dbReference type="EMBL" id="JACAGB010000048">
    <property type="protein sequence ID" value="KAF6283741.1"/>
    <property type="molecule type" value="Genomic_DNA"/>
</dbReference>
<accession>A0A7J7S5T2</accession>
<comment type="caution">
    <text evidence="1">The sequence shown here is derived from an EMBL/GenBank/DDBJ whole genome shotgun (WGS) entry which is preliminary data.</text>
</comment>
<sequence>MRSWEQPTGWEGGILGPEVLGCNRRGGTVTSPTICTYELKQCSPATPSGQPILGPLLCRSFCLSLLYAVPRMVLTQSRCLIPSVRGSKMNAMPLLPQHLFVRCLCRSVCKGTPGTGAAEWPPGSTGQLTRKG</sequence>
<proteinExistence type="predicted"/>
<evidence type="ECO:0000313" key="2">
    <source>
        <dbReference type="Proteomes" id="UP000558488"/>
    </source>
</evidence>
<reference evidence="1 2" key="1">
    <citation type="journal article" date="2020" name="Nature">
        <title>Six reference-quality genomes reveal evolution of bat adaptations.</title>
        <authorList>
            <person name="Jebb D."/>
            <person name="Huang Z."/>
            <person name="Pippel M."/>
            <person name="Hughes G.M."/>
            <person name="Lavrichenko K."/>
            <person name="Devanna P."/>
            <person name="Winkler S."/>
            <person name="Jermiin L.S."/>
            <person name="Skirmuntt E.C."/>
            <person name="Katzourakis A."/>
            <person name="Burkitt-Gray L."/>
            <person name="Ray D.A."/>
            <person name="Sullivan K.A.M."/>
            <person name="Roscito J.G."/>
            <person name="Kirilenko B.M."/>
            <person name="Davalos L.M."/>
            <person name="Corthals A.P."/>
            <person name="Power M.L."/>
            <person name="Jones G."/>
            <person name="Ransome R.D."/>
            <person name="Dechmann D.K.N."/>
            <person name="Locatelli A.G."/>
            <person name="Puechmaille S.J."/>
            <person name="Fedrigo O."/>
            <person name="Jarvis E.D."/>
            <person name="Hiller M."/>
            <person name="Vernes S.C."/>
            <person name="Myers E.W."/>
            <person name="Teeling E.C."/>
        </authorList>
    </citation>
    <scope>NUCLEOTIDE SEQUENCE [LARGE SCALE GENOMIC DNA]</scope>
    <source>
        <strain evidence="1">MPipKuh1</strain>
        <tissue evidence="1">Flight muscle</tissue>
    </source>
</reference>
<gene>
    <name evidence="1" type="ORF">mPipKuh1_010033</name>
</gene>
<protein>
    <submittedName>
        <fullName evidence="1">Uncharacterized protein</fullName>
    </submittedName>
</protein>
<name>A0A7J7S5T2_PIPKU</name>
<organism evidence="1 2">
    <name type="scientific">Pipistrellus kuhlii</name>
    <name type="common">Kuhl's pipistrelle</name>
    <dbReference type="NCBI Taxonomy" id="59472"/>
    <lineage>
        <taxon>Eukaryota</taxon>
        <taxon>Metazoa</taxon>
        <taxon>Chordata</taxon>
        <taxon>Craniata</taxon>
        <taxon>Vertebrata</taxon>
        <taxon>Euteleostomi</taxon>
        <taxon>Mammalia</taxon>
        <taxon>Eutheria</taxon>
        <taxon>Laurasiatheria</taxon>
        <taxon>Chiroptera</taxon>
        <taxon>Yangochiroptera</taxon>
        <taxon>Vespertilionidae</taxon>
        <taxon>Pipistrellus</taxon>
    </lineage>
</organism>
<evidence type="ECO:0000313" key="1">
    <source>
        <dbReference type="EMBL" id="KAF6283741.1"/>
    </source>
</evidence>